<proteinExistence type="predicted"/>
<organism evidence="1 2">
    <name type="scientific">Paraburkholderia unamae</name>
    <dbReference type="NCBI Taxonomy" id="219649"/>
    <lineage>
        <taxon>Bacteria</taxon>
        <taxon>Pseudomonadati</taxon>
        <taxon>Pseudomonadota</taxon>
        <taxon>Betaproteobacteria</taxon>
        <taxon>Burkholderiales</taxon>
        <taxon>Burkholderiaceae</taxon>
        <taxon>Paraburkholderia</taxon>
    </lineage>
</organism>
<evidence type="ECO:0000313" key="2">
    <source>
        <dbReference type="Proteomes" id="UP001392318"/>
    </source>
</evidence>
<comment type="caution">
    <text evidence="1">The sequence shown here is derived from an EMBL/GenBank/DDBJ whole genome shotgun (WGS) entry which is preliminary data.</text>
</comment>
<reference evidence="1" key="1">
    <citation type="submission" date="2024-01" db="EMBL/GenBank/DDBJ databases">
        <title>The diversity of rhizobia nodulating Mimosa spp. in eleven states of Brazil covering several biomes is determined by host plant, location, and edaphic factors.</title>
        <authorList>
            <person name="Rouws L."/>
            <person name="Barauna A."/>
            <person name="Beukes C."/>
            <person name="De Faria S.M."/>
            <person name="Gross E."/>
            <person name="Dos Reis Junior F.B."/>
            <person name="Simon M."/>
            <person name="Maluk M."/>
            <person name="Odee D.W."/>
            <person name="Kenicer G."/>
            <person name="Young J.P.W."/>
            <person name="Reis V.M."/>
            <person name="Zilli J."/>
            <person name="James E.K."/>
        </authorList>
    </citation>
    <scope>NUCLEOTIDE SEQUENCE</scope>
    <source>
        <strain evidence="1">JPY452</strain>
    </source>
</reference>
<gene>
    <name evidence="1" type="ORF">VSR83_25490</name>
</gene>
<dbReference type="Proteomes" id="UP001392318">
    <property type="component" value="Unassembled WGS sequence"/>
</dbReference>
<protein>
    <submittedName>
        <fullName evidence="1">4'-phosphopantetheinyl transferase superfamily protein</fullName>
    </submittedName>
</protein>
<dbReference type="EMBL" id="JAYMRU010000020">
    <property type="protein sequence ID" value="MEM5403362.1"/>
    <property type="molecule type" value="Genomic_DNA"/>
</dbReference>
<keyword evidence="2" id="KW-1185">Reference proteome</keyword>
<accession>A0ACC6RPI8</accession>
<sequence>MYQQFLCRRETGVGVPDDVRVLLVGLEFEKSPRTLTFPALSRDEIRSARRFCNERDAVRFAATRSMPRAHLAREIGFSDSDLDFSRSAMGRPFLSNCPGSTIDFNVSHSGAFALVAWSHCRRVGVDIEQCSASLNWETLQDRVLGESDRAAFSALPHQKQRDQFFDVWVANEAFLKAHGSVGAGLADFSVLRPGVLSR</sequence>
<name>A0ACC6RPI8_9BURK</name>
<evidence type="ECO:0000313" key="1">
    <source>
        <dbReference type="EMBL" id="MEM5403362.1"/>
    </source>
</evidence>
<keyword evidence="1" id="KW-0808">Transferase</keyword>